<dbReference type="OrthoDB" id="436496at2759"/>
<comment type="similarity">
    <text evidence="6">Belongs to the globin family.</text>
</comment>
<dbReference type="Gene3D" id="1.10.490.10">
    <property type="entry name" value="Globins"/>
    <property type="match status" value="1"/>
</dbReference>
<dbReference type="PRINTS" id="PR01907">
    <property type="entry name" value="WORMGLOBIN"/>
</dbReference>
<keyword evidence="2 6" id="KW-0349">Heme</keyword>
<dbReference type="PANTHER" id="PTHR46458:SF1">
    <property type="entry name" value="GEO09476P1"/>
    <property type="match status" value="1"/>
</dbReference>
<gene>
    <name evidence="8" type="ORF">MEDL_2933</name>
</gene>
<keyword evidence="5" id="KW-0408">Iron</keyword>
<sequence length="238" mass="26577">MSGYSAVCSEKMCPQMDKNVKKKLTRISNESDILGKMIELSGGMGCSGSTGPQPGLTESHTTTVKKSWANFVKKGDLTDLGMPMFIKLFEEAPEVKPLFKFADTSNSNENTKLRNHVKGVFEVVGIAVDTIDDLTKLNSIVVDLGSRHFHYGTRREHLPVVGKCLIHALSEGLGDEFTEDTKKCLAFLLQLVGRLFRKGSFHRISEEIVNFIIVNLIYSFFMSYNCHYVILQKCNSVL</sequence>
<evidence type="ECO:0000256" key="2">
    <source>
        <dbReference type="ARBA" id="ARBA00022617"/>
    </source>
</evidence>
<keyword evidence="4" id="KW-0479">Metal-binding</keyword>
<dbReference type="Proteomes" id="UP000683360">
    <property type="component" value="Unassembled WGS sequence"/>
</dbReference>
<accession>A0A8S3PXH1</accession>
<dbReference type="InterPro" id="IPR050532">
    <property type="entry name" value="Globin-like_OT"/>
</dbReference>
<dbReference type="InterPro" id="IPR009050">
    <property type="entry name" value="Globin-like_sf"/>
</dbReference>
<dbReference type="GO" id="GO:0046872">
    <property type="term" value="F:metal ion binding"/>
    <property type="evidence" value="ECO:0007669"/>
    <property type="project" value="UniProtKB-KW"/>
</dbReference>
<evidence type="ECO:0000313" key="9">
    <source>
        <dbReference type="Proteomes" id="UP000683360"/>
    </source>
</evidence>
<evidence type="ECO:0000313" key="8">
    <source>
        <dbReference type="EMBL" id="CAG2187439.1"/>
    </source>
</evidence>
<dbReference type="GO" id="GO:0019825">
    <property type="term" value="F:oxygen binding"/>
    <property type="evidence" value="ECO:0007669"/>
    <property type="project" value="InterPro"/>
</dbReference>
<dbReference type="PANTHER" id="PTHR46458">
    <property type="entry name" value="BLR2807 PROTEIN"/>
    <property type="match status" value="1"/>
</dbReference>
<protein>
    <submittedName>
        <fullName evidence="8">NGB</fullName>
    </submittedName>
</protein>
<name>A0A8S3PXH1_MYTED</name>
<dbReference type="AlphaFoldDB" id="A0A8S3PXH1"/>
<evidence type="ECO:0000256" key="6">
    <source>
        <dbReference type="RuleBase" id="RU000356"/>
    </source>
</evidence>
<dbReference type="InterPro" id="IPR012292">
    <property type="entry name" value="Globin/Proto"/>
</dbReference>
<evidence type="ECO:0000256" key="1">
    <source>
        <dbReference type="ARBA" id="ARBA00022448"/>
    </source>
</evidence>
<evidence type="ECO:0000256" key="5">
    <source>
        <dbReference type="ARBA" id="ARBA00023004"/>
    </source>
</evidence>
<dbReference type="PROSITE" id="PS01033">
    <property type="entry name" value="GLOBIN"/>
    <property type="match status" value="1"/>
</dbReference>
<reference evidence="8" key="1">
    <citation type="submission" date="2021-03" db="EMBL/GenBank/DDBJ databases">
        <authorList>
            <person name="Bekaert M."/>
        </authorList>
    </citation>
    <scope>NUCLEOTIDE SEQUENCE</scope>
</reference>
<keyword evidence="1 6" id="KW-0813">Transport</keyword>
<organism evidence="8 9">
    <name type="scientific">Mytilus edulis</name>
    <name type="common">Blue mussel</name>
    <dbReference type="NCBI Taxonomy" id="6550"/>
    <lineage>
        <taxon>Eukaryota</taxon>
        <taxon>Metazoa</taxon>
        <taxon>Spiralia</taxon>
        <taxon>Lophotrochozoa</taxon>
        <taxon>Mollusca</taxon>
        <taxon>Bivalvia</taxon>
        <taxon>Autobranchia</taxon>
        <taxon>Pteriomorphia</taxon>
        <taxon>Mytilida</taxon>
        <taxon>Mytiloidea</taxon>
        <taxon>Mytilidae</taxon>
        <taxon>Mytilinae</taxon>
        <taxon>Mytilus</taxon>
    </lineage>
</organism>
<dbReference type="EMBL" id="CAJPWZ010000169">
    <property type="protein sequence ID" value="CAG2187439.1"/>
    <property type="molecule type" value="Genomic_DNA"/>
</dbReference>
<keyword evidence="3 6" id="KW-0561">Oxygen transport</keyword>
<dbReference type="Pfam" id="PF00042">
    <property type="entry name" value="Globin"/>
    <property type="match status" value="1"/>
</dbReference>
<evidence type="ECO:0000256" key="4">
    <source>
        <dbReference type="ARBA" id="ARBA00022723"/>
    </source>
</evidence>
<keyword evidence="9" id="KW-1185">Reference proteome</keyword>
<evidence type="ECO:0000259" key="7">
    <source>
        <dbReference type="PROSITE" id="PS01033"/>
    </source>
</evidence>
<dbReference type="GO" id="GO:0020037">
    <property type="term" value="F:heme binding"/>
    <property type="evidence" value="ECO:0007669"/>
    <property type="project" value="InterPro"/>
</dbReference>
<feature type="domain" description="Globin" evidence="7">
    <location>
        <begin position="55"/>
        <end position="197"/>
    </location>
</feature>
<dbReference type="GO" id="GO:0005344">
    <property type="term" value="F:oxygen carrier activity"/>
    <property type="evidence" value="ECO:0007669"/>
    <property type="project" value="UniProtKB-KW"/>
</dbReference>
<dbReference type="InterPro" id="IPR000971">
    <property type="entry name" value="Globin"/>
</dbReference>
<proteinExistence type="inferred from homology"/>
<evidence type="ECO:0000256" key="3">
    <source>
        <dbReference type="ARBA" id="ARBA00022621"/>
    </source>
</evidence>
<dbReference type="SUPFAM" id="SSF46458">
    <property type="entry name" value="Globin-like"/>
    <property type="match status" value="1"/>
</dbReference>
<comment type="caution">
    <text evidence="8">The sequence shown here is derived from an EMBL/GenBank/DDBJ whole genome shotgun (WGS) entry which is preliminary data.</text>
</comment>